<keyword evidence="3 6" id="KW-1133">Transmembrane helix</keyword>
<dbReference type="AlphaFoldDB" id="A0A7W7R0U6"/>
<evidence type="ECO:0000256" key="4">
    <source>
        <dbReference type="ARBA" id="ARBA00023136"/>
    </source>
</evidence>
<dbReference type="Pfam" id="PF03176">
    <property type="entry name" value="MMPL"/>
    <property type="match status" value="1"/>
</dbReference>
<evidence type="ECO:0000259" key="7">
    <source>
        <dbReference type="Pfam" id="PF03176"/>
    </source>
</evidence>
<dbReference type="Proteomes" id="UP000540506">
    <property type="component" value="Unassembled WGS sequence"/>
</dbReference>
<feature type="domain" description="Membrane transport protein MMPL" evidence="7">
    <location>
        <begin position="78"/>
        <end position="208"/>
    </location>
</feature>
<feature type="region of interest" description="Disordered" evidence="5">
    <location>
        <begin position="211"/>
        <end position="234"/>
    </location>
</feature>
<evidence type="ECO:0000256" key="3">
    <source>
        <dbReference type="ARBA" id="ARBA00022989"/>
    </source>
</evidence>
<dbReference type="GO" id="GO:0016020">
    <property type="term" value="C:membrane"/>
    <property type="evidence" value="ECO:0007669"/>
    <property type="project" value="UniProtKB-SubCell"/>
</dbReference>
<protein>
    <submittedName>
        <fullName evidence="8">Putative membrane protein YdfJ with MMPL/SSD domain</fullName>
    </submittedName>
</protein>
<organism evidence="8 9">
    <name type="scientific">Kitasatospora kifunensis</name>
    <name type="common">Streptomyces kifunensis</name>
    <dbReference type="NCBI Taxonomy" id="58351"/>
    <lineage>
        <taxon>Bacteria</taxon>
        <taxon>Bacillati</taxon>
        <taxon>Actinomycetota</taxon>
        <taxon>Actinomycetes</taxon>
        <taxon>Kitasatosporales</taxon>
        <taxon>Streptomycetaceae</taxon>
        <taxon>Kitasatospora</taxon>
    </lineage>
</organism>
<comment type="subcellular location">
    <subcellularLocation>
        <location evidence="1">Membrane</location>
        <topology evidence="1">Multi-pass membrane protein</topology>
    </subcellularLocation>
</comment>
<name>A0A7W7R0U6_KITKI</name>
<reference evidence="8 9" key="1">
    <citation type="submission" date="2020-08" db="EMBL/GenBank/DDBJ databases">
        <title>Sequencing the genomes of 1000 actinobacteria strains.</title>
        <authorList>
            <person name="Klenk H.-P."/>
        </authorList>
    </citation>
    <scope>NUCLEOTIDE SEQUENCE [LARGE SCALE GENOMIC DNA]</scope>
    <source>
        <strain evidence="8 9">DSM 41654</strain>
    </source>
</reference>
<sequence>MSAIPAPVPRQATFAPWRRPARTLAWLLFVILVGCLGGSAGSHQVTDAGSVPGQVAQTAEILDQAGLTRPPGEIVLVQSATWTTDDPAFRTEVDQVIAAVDITGKTADLHSPYDTKAISADRHSALVQFSVVGDSDQASNNVTAPLTSVAAVQRGDHSFTVAEFGEASSNKWFADQFKDDSAGADWTAVPLALGILLIAFGALVVAGAPPATGRPTGRRIDRPTGRPRVVGVDR</sequence>
<evidence type="ECO:0000256" key="5">
    <source>
        <dbReference type="SAM" id="MobiDB-lite"/>
    </source>
</evidence>
<dbReference type="InterPro" id="IPR004869">
    <property type="entry name" value="MMPL_dom"/>
</dbReference>
<feature type="transmembrane region" description="Helical" evidence="6">
    <location>
        <begin position="186"/>
        <end position="209"/>
    </location>
</feature>
<evidence type="ECO:0000313" key="8">
    <source>
        <dbReference type="EMBL" id="MBB4922736.1"/>
    </source>
</evidence>
<accession>A0A7W7R0U6</accession>
<gene>
    <name evidence="8" type="ORF">FHR34_001729</name>
</gene>
<comment type="caution">
    <text evidence="8">The sequence shown here is derived from an EMBL/GenBank/DDBJ whole genome shotgun (WGS) entry which is preliminary data.</text>
</comment>
<keyword evidence="2 6" id="KW-0812">Transmembrane</keyword>
<evidence type="ECO:0000256" key="2">
    <source>
        <dbReference type="ARBA" id="ARBA00022692"/>
    </source>
</evidence>
<evidence type="ECO:0000256" key="6">
    <source>
        <dbReference type="SAM" id="Phobius"/>
    </source>
</evidence>
<proteinExistence type="predicted"/>
<dbReference type="EMBL" id="JACHJV010000001">
    <property type="protein sequence ID" value="MBB4922736.1"/>
    <property type="molecule type" value="Genomic_DNA"/>
</dbReference>
<keyword evidence="9" id="KW-1185">Reference proteome</keyword>
<dbReference type="RefSeq" id="WP_221521491.1">
    <property type="nucleotide sequence ID" value="NZ_JACHJV010000001.1"/>
</dbReference>
<keyword evidence="4 6" id="KW-0472">Membrane</keyword>
<evidence type="ECO:0000313" key="9">
    <source>
        <dbReference type="Proteomes" id="UP000540506"/>
    </source>
</evidence>
<evidence type="ECO:0000256" key="1">
    <source>
        <dbReference type="ARBA" id="ARBA00004141"/>
    </source>
</evidence>